<dbReference type="Gramene" id="PHT74899">
    <property type="protein sequence ID" value="PHT74899"/>
    <property type="gene ID" value="T459_22176"/>
</dbReference>
<dbReference type="GO" id="GO:0006354">
    <property type="term" value="P:DNA-templated transcription elongation"/>
    <property type="evidence" value="ECO:0007669"/>
    <property type="project" value="InterPro"/>
</dbReference>
<keyword evidence="5" id="KW-1185">Reference proteome</keyword>
<protein>
    <recommendedName>
        <fullName evidence="3">NusG-like N-terminal domain-containing protein</fullName>
    </recommendedName>
</protein>
<feature type="compositionally biased region" description="Acidic residues" evidence="2">
    <location>
        <begin position="72"/>
        <end position="92"/>
    </location>
</feature>
<dbReference type="InterPro" id="IPR041973">
    <property type="entry name" value="KOW_Spt5_1"/>
</dbReference>
<dbReference type="Gene3D" id="3.30.70.940">
    <property type="entry name" value="NusG, N-terminal domain"/>
    <property type="match status" value="1"/>
</dbReference>
<dbReference type="Proteomes" id="UP000222542">
    <property type="component" value="Unassembled WGS sequence"/>
</dbReference>
<reference evidence="4 5" key="1">
    <citation type="journal article" date="2014" name="Nat. Genet.">
        <title>Genome sequence of the hot pepper provides insights into the evolution of pungency in Capsicum species.</title>
        <authorList>
            <person name="Kim S."/>
            <person name="Park M."/>
            <person name="Yeom S.I."/>
            <person name="Kim Y.M."/>
            <person name="Lee J.M."/>
            <person name="Lee H.A."/>
            <person name="Seo E."/>
            <person name="Choi J."/>
            <person name="Cheong K."/>
            <person name="Kim K.T."/>
            <person name="Jung K."/>
            <person name="Lee G.W."/>
            <person name="Oh S.K."/>
            <person name="Bae C."/>
            <person name="Kim S.B."/>
            <person name="Lee H.Y."/>
            <person name="Kim S.Y."/>
            <person name="Kim M.S."/>
            <person name="Kang B.C."/>
            <person name="Jo Y.D."/>
            <person name="Yang H.B."/>
            <person name="Jeong H.J."/>
            <person name="Kang W.H."/>
            <person name="Kwon J.K."/>
            <person name="Shin C."/>
            <person name="Lim J.Y."/>
            <person name="Park J.H."/>
            <person name="Huh J.H."/>
            <person name="Kim J.S."/>
            <person name="Kim B.D."/>
            <person name="Cohen O."/>
            <person name="Paran I."/>
            <person name="Suh M.C."/>
            <person name="Lee S.B."/>
            <person name="Kim Y.K."/>
            <person name="Shin Y."/>
            <person name="Noh S.J."/>
            <person name="Park J."/>
            <person name="Seo Y.S."/>
            <person name="Kwon S.Y."/>
            <person name="Kim H.A."/>
            <person name="Park J.M."/>
            <person name="Kim H.J."/>
            <person name="Choi S.B."/>
            <person name="Bosland P.W."/>
            <person name="Reeves G."/>
            <person name="Jo S.H."/>
            <person name="Lee B.W."/>
            <person name="Cho H.T."/>
            <person name="Choi H.S."/>
            <person name="Lee M.S."/>
            <person name="Yu Y."/>
            <person name="Do Choi Y."/>
            <person name="Park B.S."/>
            <person name="van Deynze A."/>
            <person name="Ashrafi H."/>
            <person name="Hill T."/>
            <person name="Kim W.T."/>
            <person name="Pai H.S."/>
            <person name="Ahn H.K."/>
            <person name="Yeam I."/>
            <person name="Giovannoni J.J."/>
            <person name="Rose J.K."/>
            <person name="Sorensen I."/>
            <person name="Lee S.J."/>
            <person name="Kim R.W."/>
            <person name="Choi I.Y."/>
            <person name="Choi B.S."/>
            <person name="Lim J.S."/>
            <person name="Lee Y.H."/>
            <person name="Choi D."/>
        </authorList>
    </citation>
    <scope>NUCLEOTIDE SEQUENCE [LARGE SCALE GENOMIC DNA]</scope>
    <source>
        <strain evidence="5">cv. CM334</strain>
    </source>
</reference>
<comment type="caution">
    <text evidence="4">The sequence shown here is derived from an EMBL/GenBank/DDBJ whole genome shotgun (WGS) entry which is preliminary data.</text>
</comment>
<evidence type="ECO:0000259" key="3">
    <source>
        <dbReference type="SMART" id="SM00738"/>
    </source>
</evidence>
<dbReference type="PANTHER" id="PTHR11125:SF7">
    <property type="entry name" value="TRANSCRIPTION ELONGATION FACTOR SPT5"/>
    <property type="match status" value="1"/>
</dbReference>
<dbReference type="OMA" id="AIGHERK"/>
<dbReference type="Pfam" id="PF23042">
    <property type="entry name" value="KOW1_SPT5"/>
    <property type="match status" value="1"/>
</dbReference>
<proteinExistence type="predicted"/>
<dbReference type="InterPro" id="IPR005100">
    <property type="entry name" value="NGN-domain"/>
</dbReference>
<feature type="domain" description="NusG-like N-terminal" evidence="3">
    <location>
        <begin position="163"/>
        <end position="249"/>
    </location>
</feature>
<dbReference type="InterPro" id="IPR039385">
    <property type="entry name" value="NGN_Euk"/>
</dbReference>
<accession>A0A2G2YYT7</accession>
<evidence type="ECO:0000313" key="4">
    <source>
        <dbReference type="EMBL" id="PHT74899.1"/>
    </source>
</evidence>
<dbReference type="InterPro" id="IPR039659">
    <property type="entry name" value="SPT5"/>
</dbReference>
<feature type="compositionally biased region" description="Acidic residues" evidence="2">
    <location>
        <begin position="9"/>
        <end position="29"/>
    </location>
</feature>
<evidence type="ECO:0000256" key="2">
    <source>
        <dbReference type="SAM" id="MobiDB-lite"/>
    </source>
</evidence>
<feature type="compositionally biased region" description="Acidic residues" evidence="2">
    <location>
        <begin position="41"/>
        <end position="52"/>
    </location>
</feature>
<name>A0A2G2YYT7_CAPAN</name>
<organism evidence="4 5">
    <name type="scientific">Capsicum annuum</name>
    <name type="common">Capsicum pepper</name>
    <dbReference type="NCBI Taxonomy" id="4072"/>
    <lineage>
        <taxon>Eukaryota</taxon>
        <taxon>Viridiplantae</taxon>
        <taxon>Streptophyta</taxon>
        <taxon>Embryophyta</taxon>
        <taxon>Tracheophyta</taxon>
        <taxon>Spermatophyta</taxon>
        <taxon>Magnoliopsida</taxon>
        <taxon>eudicotyledons</taxon>
        <taxon>Gunneridae</taxon>
        <taxon>Pentapetalae</taxon>
        <taxon>asterids</taxon>
        <taxon>lamiids</taxon>
        <taxon>Solanales</taxon>
        <taxon>Solanaceae</taxon>
        <taxon>Solanoideae</taxon>
        <taxon>Capsiceae</taxon>
        <taxon>Capsicum</taxon>
    </lineage>
</organism>
<dbReference type="InterPro" id="IPR006645">
    <property type="entry name" value="NGN-like_dom"/>
</dbReference>
<dbReference type="PANTHER" id="PTHR11125">
    <property type="entry name" value="SUPPRESSOR OF TY 5"/>
    <property type="match status" value="1"/>
</dbReference>
<dbReference type="Pfam" id="PF03439">
    <property type="entry name" value="Spt5-NGN"/>
    <property type="match status" value="1"/>
</dbReference>
<dbReference type="Pfam" id="PF11942">
    <property type="entry name" value="Spt5_N"/>
    <property type="match status" value="1"/>
</dbReference>
<gene>
    <name evidence="4" type="ORF">T459_22176</name>
</gene>
<dbReference type="FunFam" id="3.30.70.940:FF:000007">
    <property type="entry name" value="Transcription elongation factor SPT5"/>
    <property type="match status" value="1"/>
</dbReference>
<dbReference type="InterPro" id="IPR022581">
    <property type="entry name" value="Spt5_N"/>
</dbReference>
<dbReference type="SMART" id="SM00738">
    <property type="entry name" value="NGN"/>
    <property type="match status" value="1"/>
</dbReference>
<reference evidence="4 5" key="2">
    <citation type="journal article" date="2017" name="Genome Biol.">
        <title>New reference genome sequences of hot pepper reveal the massive evolution of plant disease-resistance genes by retroduplication.</title>
        <authorList>
            <person name="Kim S."/>
            <person name="Park J."/>
            <person name="Yeom S.I."/>
            <person name="Kim Y.M."/>
            <person name="Seo E."/>
            <person name="Kim K.T."/>
            <person name="Kim M.S."/>
            <person name="Lee J.M."/>
            <person name="Cheong K."/>
            <person name="Shin H.S."/>
            <person name="Kim S.B."/>
            <person name="Han K."/>
            <person name="Lee J."/>
            <person name="Park M."/>
            <person name="Lee H.A."/>
            <person name="Lee H.Y."/>
            <person name="Lee Y."/>
            <person name="Oh S."/>
            <person name="Lee J.H."/>
            <person name="Choi E."/>
            <person name="Choi E."/>
            <person name="Lee S.E."/>
            <person name="Jeon J."/>
            <person name="Kim H."/>
            <person name="Choi G."/>
            <person name="Song H."/>
            <person name="Lee J."/>
            <person name="Lee S.C."/>
            <person name="Kwon J.K."/>
            <person name="Lee H.Y."/>
            <person name="Koo N."/>
            <person name="Hong Y."/>
            <person name="Kim R.W."/>
            <person name="Kang W.H."/>
            <person name="Huh J.H."/>
            <person name="Kang B.C."/>
            <person name="Yang T.J."/>
            <person name="Lee Y.H."/>
            <person name="Bennetzen J.L."/>
            <person name="Choi D."/>
        </authorList>
    </citation>
    <scope>NUCLEOTIDE SEQUENCE [LARGE SCALE GENOMIC DNA]</scope>
    <source>
        <strain evidence="5">cv. CM334</strain>
    </source>
</reference>
<sequence length="276" mass="32078">MPRRRYYGDDDNEEEEENMYDEEEEEDELDRGRKRRGSNFIDDDVAEEDDDDYGGRSGDRRNHRRRTGSEFFDLEAVVDSDEDEEDEDDDQDDFIVDVGAEIPDEDGVRREYRRRLLPQEDQEEDLEELTRSIQQRYARSAHVDYDEDATDVEQQSLLPSVRDPKLWMVKCAIGHERKVAACLMQKAIDNGPELQIRSVVAIDHLQNYIYIEADKEAHVREACKGMRNINATNVKQVPIKEMADVLKVESKAVDLARDSWVRVKTGTYKGDLALVV</sequence>
<dbReference type="EMBL" id="AYRZ02000008">
    <property type="protein sequence ID" value="PHT74899.1"/>
    <property type="molecule type" value="Genomic_DNA"/>
</dbReference>
<feature type="region of interest" description="Disordered" evidence="2">
    <location>
        <begin position="1"/>
        <end position="92"/>
    </location>
</feature>
<dbReference type="InterPro" id="IPR036735">
    <property type="entry name" value="NGN_dom_sf"/>
</dbReference>
<dbReference type="STRING" id="4072.A0A2G2YYT7"/>
<dbReference type="GO" id="GO:0006357">
    <property type="term" value="P:regulation of transcription by RNA polymerase II"/>
    <property type="evidence" value="ECO:0007669"/>
    <property type="project" value="InterPro"/>
</dbReference>
<keyword evidence="1" id="KW-0804">Transcription</keyword>
<dbReference type="AlphaFoldDB" id="A0A2G2YYT7"/>
<evidence type="ECO:0000256" key="1">
    <source>
        <dbReference type="ARBA" id="ARBA00023163"/>
    </source>
</evidence>
<dbReference type="GO" id="GO:0032784">
    <property type="term" value="P:regulation of DNA-templated transcription elongation"/>
    <property type="evidence" value="ECO:0007669"/>
    <property type="project" value="InterPro"/>
</dbReference>
<dbReference type="CDD" id="cd09888">
    <property type="entry name" value="NGN_Euk"/>
    <property type="match status" value="1"/>
</dbReference>
<evidence type="ECO:0000313" key="5">
    <source>
        <dbReference type="Proteomes" id="UP000222542"/>
    </source>
</evidence>